<dbReference type="GO" id="GO:0008782">
    <property type="term" value="F:adenosylhomocysteine nucleosidase activity"/>
    <property type="evidence" value="ECO:0007669"/>
    <property type="project" value="TreeGrafter"/>
</dbReference>
<dbReference type="GO" id="GO:0009116">
    <property type="term" value="P:nucleoside metabolic process"/>
    <property type="evidence" value="ECO:0007669"/>
    <property type="project" value="InterPro"/>
</dbReference>
<dbReference type="Gene3D" id="3.40.50.1580">
    <property type="entry name" value="Nucleoside phosphorylase domain"/>
    <property type="match status" value="1"/>
</dbReference>
<evidence type="ECO:0000313" key="4">
    <source>
        <dbReference type="EMBL" id="VFK55789.1"/>
    </source>
</evidence>
<dbReference type="CDD" id="cd17768">
    <property type="entry name" value="adenosylhopane_nucleosidase_HpnG-like"/>
    <property type="match status" value="1"/>
</dbReference>
<protein>
    <submittedName>
        <fullName evidence="4">Adenosylhomocysteine nucleosidase</fullName>
    </submittedName>
</protein>
<dbReference type="Pfam" id="PF01048">
    <property type="entry name" value="PNP_UDP_1"/>
    <property type="match status" value="1"/>
</dbReference>
<dbReference type="GO" id="GO:0019284">
    <property type="term" value="P:L-methionine salvage from S-adenosylmethionine"/>
    <property type="evidence" value="ECO:0007669"/>
    <property type="project" value="TreeGrafter"/>
</dbReference>
<dbReference type="EMBL" id="CAADFX010000026">
    <property type="protein sequence ID" value="VFK55011.1"/>
    <property type="molecule type" value="Genomic_DNA"/>
</dbReference>
<dbReference type="EMBL" id="CAADFV010000033">
    <property type="protein sequence ID" value="VFK55789.1"/>
    <property type="molecule type" value="Genomic_DNA"/>
</dbReference>
<organism evidence="4">
    <name type="scientific">Candidatus Kentrum sp. TUN</name>
    <dbReference type="NCBI Taxonomy" id="2126343"/>
    <lineage>
        <taxon>Bacteria</taxon>
        <taxon>Pseudomonadati</taxon>
        <taxon>Pseudomonadota</taxon>
        <taxon>Gammaproteobacteria</taxon>
        <taxon>Candidatus Kentrum</taxon>
    </lineage>
</organism>
<dbReference type="GO" id="GO:0008930">
    <property type="term" value="F:methylthioadenosine nucleosidase activity"/>
    <property type="evidence" value="ECO:0007669"/>
    <property type="project" value="TreeGrafter"/>
</dbReference>
<dbReference type="PANTHER" id="PTHR46832:SF1">
    <property type="entry name" value="5'-METHYLTHIOADENOSINE_S-ADENOSYLHOMOCYSTEINE NUCLEOSIDASE"/>
    <property type="match status" value="1"/>
</dbReference>
<dbReference type="InterPro" id="IPR035994">
    <property type="entry name" value="Nucleoside_phosphorylase_sf"/>
</dbReference>
<reference evidence="4" key="1">
    <citation type="submission" date="2019-02" db="EMBL/GenBank/DDBJ databases">
        <authorList>
            <person name="Gruber-Vodicka R. H."/>
            <person name="Seah K. B. B."/>
        </authorList>
    </citation>
    <scope>NUCLEOTIDE SEQUENCE</scope>
    <source>
        <strain evidence="3">BECK_BY1</strain>
        <strain evidence="4">BECK_BY2</strain>
        <strain evidence="2">BECK_BY3</strain>
    </source>
</reference>
<evidence type="ECO:0000259" key="1">
    <source>
        <dbReference type="Pfam" id="PF01048"/>
    </source>
</evidence>
<name>A0A450ZPN3_9GAMM</name>
<evidence type="ECO:0000313" key="2">
    <source>
        <dbReference type="EMBL" id="VFK53908.1"/>
    </source>
</evidence>
<dbReference type="PANTHER" id="PTHR46832">
    <property type="entry name" value="5'-METHYLTHIOADENOSINE/S-ADENOSYLHOMOCYSTEINE NUCLEOSIDASE"/>
    <property type="match status" value="1"/>
</dbReference>
<evidence type="ECO:0000313" key="3">
    <source>
        <dbReference type="EMBL" id="VFK55011.1"/>
    </source>
</evidence>
<dbReference type="SUPFAM" id="SSF53167">
    <property type="entry name" value="Purine and uridine phosphorylases"/>
    <property type="match status" value="1"/>
</dbReference>
<proteinExistence type="predicted"/>
<dbReference type="AlphaFoldDB" id="A0A450ZPN3"/>
<dbReference type="GO" id="GO:0005829">
    <property type="term" value="C:cytosol"/>
    <property type="evidence" value="ECO:0007669"/>
    <property type="project" value="TreeGrafter"/>
</dbReference>
<dbReference type="EMBL" id="CAADFY010000032">
    <property type="protein sequence ID" value="VFK53908.1"/>
    <property type="molecule type" value="Genomic_DNA"/>
</dbReference>
<dbReference type="InterPro" id="IPR000845">
    <property type="entry name" value="Nucleoside_phosphorylase_d"/>
</dbReference>
<sequence>MSAKLGIIAALPFEVASFAGMDIAPDSYEIISEDSFIYYAGVGAKNATQAAQFLIDSKVDALVSWGSAGALDPVLIPGDIVLPVNVINYVDKKQYRVNERWHAALKTKLDINTTYSAGSIVSTQDVQHSPQKKTNLYQAIEAAAVDMESAAIAAVASKEKKPFIVIRSISDTAAMQLPKSAINGTDEYGRVSIIALFAGLMKNPTELFHYPRLIHSLAKTKKSLRGIVRLCGFDLCINEVL</sequence>
<feature type="domain" description="Nucleoside phosphorylase" evidence="1">
    <location>
        <begin position="36"/>
        <end position="175"/>
    </location>
</feature>
<gene>
    <name evidence="3" type="ORF">BECKTUN1418D_GA0071000_10265</name>
    <name evidence="4" type="ORF">BECKTUN1418E_GA0071001_10335</name>
    <name evidence="2" type="ORF">BECKTUN1418F_GA0071002_10325</name>
</gene>
<accession>A0A450ZPN3</accession>